<keyword evidence="2" id="KW-1185">Reference proteome</keyword>
<reference evidence="1 2" key="1">
    <citation type="submission" date="2024-08" db="EMBL/GenBank/DDBJ databases">
        <title>Genome mining of Saccharopolyspora cebuensis PGLac3 from Nigerian medicinal plant.</title>
        <authorList>
            <person name="Ezeobiora C.E."/>
            <person name="Igbokwe N.H."/>
            <person name="Amin D.H."/>
            <person name="Mendie U.E."/>
        </authorList>
    </citation>
    <scope>NUCLEOTIDE SEQUENCE [LARGE SCALE GENOMIC DNA]</scope>
    <source>
        <strain evidence="1 2">PGLac3</strain>
    </source>
</reference>
<evidence type="ECO:0000313" key="2">
    <source>
        <dbReference type="Proteomes" id="UP001564626"/>
    </source>
</evidence>
<dbReference type="Proteomes" id="UP001564626">
    <property type="component" value="Unassembled WGS sequence"/>
</dbReference>
<evidence type="ECO:0000313" key="1">
    <source>
        <dbReference type="EMBL" id="MEY8039398.1"/>
    </source>
</evidence>
<sequence>MFEVDGLDEHGRHKRSLFTRAAFKAGALPLRINAALTWGDEPADQRNRPTAVVTARSADSIAVGLCATDQDRPPGEDPGVLVATPKRLALLEVAENPDADSGWLDQIKKYTGPVYRLANDFASTMHSTVNYKGRDFDHGGQTRTPAVAEKASIPIEQIAGYDVVRREFRWLGHEKHDREGTYLRITFTDHSHLDLHLAGNPDADRALQMTRDGSGSPCPGPPGFGHPLVTEHSWLAPGEHFQRIFPYRPGLFGATIAGRTVLPHQPLTPVPSCAPRDEDFGHPSDLVVAGRYRGDEWVHDHSLRGWLDATTSDQCAVAVTDNITATNGYGWLVVTNRRIAVVIAPDYTTPGPVPKPLRERGIRHPEPNLDTLWEAPVGVLRGIRDERHGRTLTGSPFAQLDFSDGSSLLIRQ</sequence>
<name>A0ABV4CFY2_9PSEU</name>
<organism evidence="1 2">
    <name type="scientific">Saccharopolyspora cebuensis</name>
    <dbReference type="NCBI Taxonomy" id="418759"/>
    <lineage>
        <taxon>Bacteria</taxon>
        <taxon>Bacillati</taxon>
        <taxon>Actinomycetota</taxon>
        <taxon>Actinomycetes</taxon>
        <taxon>Pseudonocardiales</taxon>
        <taxon>Pseudonocardiaceae</taxon>
        <taxon>Saccharopolyspora</taxon>
    </lineage>
</organism>
<dbReference type="EMBL" id="JBGEHV010000011">
    <property type="protein sequence ID" value="MEY8039398.1"/>
    <property type="molecule type" value="Genomic_DNA"/>
</dbReference>
<comment type="caution">
    <text evidence="1">The sequence shown here is derived from an EMBL/GenBank/DDBJ whole genome shotgun (WGS) entry which is preliminary data.</text>
</comment>
<proteinExistence type="predicted"/>
<accession>A0ABV4CFY2</accession>
<gene>
    <name evidence="1" type="ORF">AB8O55_08310</name>
</gene>
<protein>
    <submittedName>
        <fullName evidence="1">Uncharacterized protein</fullName>
    </submittedName>
</protein>
<dbReference type="RefSeq" id="WP_345367560.1">
    <property type="nucleotide sequence ID" value="NZ_BAABII010000019.1"/>
</dbReference>